<feature type="transmembrane region" description="Helical" evidence="8">
    <location>
        <begin position="98"/>
        <end position="117"/>
    </location>
</feature>
<name>A0A1S7UAZ5_9HYPH</name>
<keyword evidence="3" id="KW-0813">Transport</keyword>
<feature type="transmembrane region" description="Helical" evidence="8">
    <location>
        <begin position="198"/>
        <end position="214"/>
    </location>
</feature>
<evidence type="ECO:0000256" key="5">
    <source>
        <dbReference type="ARBA" id="ARBA00022692"/>
    </source>
</evidence>
<dbReference type="RefSeq" id="WP_080855347.1">
    <property type="nucleotide sequence ID" value="NZ_LT009777.1"/>
</dbReference>
<evidence type="ECO:0000313" key="10">
    <source>
        <dbReference type="Proteomes" id="UP000192140"/>
    </source>
</evidence>
<evidence type="ECO:0000313" key="9">
    <source>
        <dbReference type="EMBL" id="CVI64067.1"/>
    </source>
</evidence>
<dbReference type="InterPro" id="IPR052017">
    <property type="entry name" value="TSUP"/>
</dbReference>
<evidence type="ECO:0000256" key="4">
    <source>
        <dbReference type="ARBA" id="ARBA00022475"/>
    </source>
</evidence>
<comment type="caution">
    <text evidence="9">The sequence shown here is derived from an EMBL/GenBank/DDBJ whole genome shotgun (WGS) entry which is preliminary data.</text>
</comment>
<dbReference type="PANTHER" id="PTHR30269">
    <property type="entry name" value="TRANSMEMBRANE PROTEIN YFCA"/>
    <property type="match status" value="1"/>
</dbReference>
<sequence length="252" mass="27154">MAQPFHLLVPVSLIAAFLVGLSKGGLPSVGTLAVPLLALVMPPLTGAALLLPIFVVSDMVGLYLYRREYSLPNLMILTPAALGGVVVGWIFSAQLSSAFLGMVVGIIGILFCLNAWFGARYRQTVRQASSGAGVFWGGMAGLTSFVSHSGGPAFQMYVLPQRLPKMTFAGTSTILFAVVNAAKIFPYWELGRFPPFDRWLFLMLAPAALIGTVVGKKMTQVMPDKFFFRTIEVSLLVLSLKLVFDYVASLIA</sequence>
<protein>
    <recommendedName>
        <fullName evidence="8">Probable membrane transporter protein</fullName>
    </recommendedName>
</protein>
<organism evidence="9 10">
    <name type="scientific">Agrobacterium deltaense NCPPB 1641</name>
    <dbReference type="NCBI Taxonomy" id="1183425"/>
    <lineage>
        <taxon>Bacteria</taxon>
        <taxon>Pseudomonadati</taxon>
        <taxon>Pseudomonadota</taxon>
        <taxon>Alphaproteobacteria</taxon>
        <taxon>Hyphomicrobiales</taxon>
        <taxon>Rhizobiaceae</taxon>
        <taxon>Rhizobium/Agrobacterium group</taxon>
        <taxon>Agrobacterium</taxon>
    </lineage>
</organism>
<dbReference type="EMBL" id="FCNP01000050">
    <property type="protein sequence ID" value="CVI64067.1"/>
    <property type="molecule type" value="Genomic_DNA"/>
</dbReference>
<dbReference type="AlphaFoldDB" id="A0A1S7UAZ5"/>
<dbReference type="InterPro" id="IPR002781">
    <property type="entry name" value="TM_pro_TauE-like"/>
</dbReference>
<accession>A0A1S7UAZ5</accession>
<evidence type="ECO:0000256" key="1">
    <source>
        <dbReference type="ARBA" id="ARBA00004651"/>
    </source>
</evidence>
<gene>
    <name evidence="9" type="ORF">AGR7A_pAt30115</name>
</gene>
<dbReference type="Proteomes" id="UP000192140">
    <property type="component" value="Unassembled WGS sequence"/>
</dbReference>
<keyword evidence="7 8" id="KW-0472">Membrane</keyword>
<reference evidence="9" key="1">
    <citation type="submission" date="2016-01" db="EMBL/GenBank/DDBJ databases">
        <authorList>
            <person name="Regsiter A."/>
            <person name="william w."/>
        </authorList>
    </citation>
    <scope>NUCLEOTIDE SEQUENCE</scope>
    <source>
        <strain evidence="9">NCPPB 1641</strain>
    </source>
</reference>
<feature type="transmembrane region" description="Helical" evidence="8">
    <location>
        <begin position="166"/>
        <end position="186"/>
    </location>
</feature>
<comment type="similarity">
    <text evidence="2 8">Belongs to the 4-toluene sulfonate uptake permease (TSUP) (TC 2.A.102) family.</text>
</comment>
<keyword evidence="10" id="KW-1185">Reference proteome</keyword>
<dbReference type="Pfam" id="PF01925">
    <property type="entry name" value="TauE"/>
    <property type="match status" value="1"/>
</dbReference>
<proteinExistence type="inferred from homology"/>
<evidence type="ECO:0000256" key="8">
    <source>
        <dbReference type="RuleBase" id="RU363041"/>
    </source>
</evidence>
<evidence type="ECO:0000256" key="6">
    <source>
        <dbReference type="ARBA" id="ARBA00022989"/>
    </source>
</evidence>
<keyword evidence="4 8" id="KW-1003">Cell membrane</keyword>
<evidence type="ECO:0000256" key="2">
    <source>
        <dbReference type="ARBA" id="ARBA00009142"/>
    </source>
</evidence>
<keyword evidence="6 8" id="KW-1133">Transmembrane helix</keyword>
<evidence type="ECO:0000256" key="3">
    <source>
        <dbReference type="ARBA" id="ARBA00022448"/>
    </source>
</evidence>
<dbReference type="GO" id="GO:0005886">
    <property type="term" value="C:plasma membrane"/>
    <property type="evidence" value="ECO:0007669"/>
    <property type="project" value="UniProtKB-SubCell"/>
</dbReference>
<dbReference type="PANTHER" id="PTHR30269:SF37">
    <property type="entry name" value="MEMBRANE TRANSPORTER PROTEIN"/>
    <property type="match status" value="1"/>
</dbReference>
<feature type="transmembrane region" description="Helical" evidence="8">
    <location>
        <begin position="74"/>
        <end position="92"/>
    </location>
</feature>
<evidence type="ECO:0000256" key="7">
    <source>
        <dbReference type="ARBA" id="ARBA00023136"/>
    </source>
</evidence>
<comment type="subcellular location">
    <subcellularLocation>
        <location evidence="1 8">Cell membrane</location>
        <topology evidence="1 8">Multi-pass membrane protein</topology>
    </subcellularLocation>
</comment>
<keyword evidence="5 8" id="KW-0812">Transmembrane</keyword>